<keyword evidence="4" id="KW-1185">Reference proteome</keyword>
<dbReference type="EMBL" id="JQCN01000018">
    <property type="protein sequence ID" value="KRO00662.1"/>
    <property type="molecule type" value="Genomic_DNA"/>
</dbReference>
<dbReference type="InterPro" id="IPR037523">
    <property type="entry name" value="VOC_core"/>
</dbReference>
<dbReference type="PATRIC" id="fig|449659.4.peg.1354"/>
<feature type="domain" description="VOC" evidence="2">
    <location>
        <begin position="5"/>
        <end position="126"/>
    </location>
</feature>
<dbReference type="InterPro" id="IPR029068">
    <property type="entry name" value="Glyas_Bleomycin-R_OHBP_Dase"/>
</dbReference>
<dbReference type="PROSITE" id="PS51819">
    <property type="entry name" value="VOC"/>
    <property type="match status" value="1"/>
</dbReference>
<dbReference type="InterPro" id="IPR051332">
    <property type="entry name" value="Fosfomycin_Res_Enzymes"/>
</dbReference>
<protein>
    <submittedName>
        <fullName evidence="3">Glyoxalase</fullName>
    </submittedName>
</protein>
<dbReference type="STRING" id="449659.IV66_GL001337"/>
<dbReference type="Pfam" id="PF00903">
    <property type="entry name" value="Glyoxalase"/>
    <property type="match status" value="1"/>
</dbReference>
<sequence>MIFAEVDHLAVICHDEKQALDFYVNKLGFTIKDRHVRLEKEDILFHLVGAGLTLELFIKPTAPTRVSDPEAAGLRHLAFKVKDVDQVVSKLAQYGIECEPVRQDKFTDEKMTFFFDPDHLPLEIHE</sequence>
<dbReference type="InterPro" id="IPR004360">
    <property type="entry name" value="Glyas_Fos-R_dOase_dom"/>
</dbReference>
<dbReference type="SUPFAM" id="SSF54593">
    <property type="entry name" value="Glyoxalase/Bleomycin resistance protein/Dihydroxybiphenyl dioxygenase"/>
    <property type="match status" value="1"/>
</dbReference>
<dbReference type="CDD" id="cd08352">
    <property type="entry name" value="VOC_Bs_YwkD_like"/>
    <property type="match status" value="1"/>
</dbReference>
<gene>
    <name evidence="3" type="ORF">IV66_GL001337</name>
</gene>
<dbReference type="PANTHER" id="PTHR36113:SF6">
    <property type="entry name" value="FOSFOMYCIN RESISTANCE PROTEIN FOSX"/>
    <property type="match status" value="1"/>
</dbReference>
<organism evidence="3 4">
    <name type="scientific">Ligilactobacillus pobuzihii</name>
    <dbReference type="NCBI Taxonomy" id="449659"/>
    <lineage>
        <taxon>Bacteria</taxon>
        <taxon>Bacillati</taxon>
        <taxon>Bacillota</taxon>
        <taxon>Bacilli</taxon>
        <taxon>Lactobacillales</taxon>
        <taxon>Lactobacillaceae</taxon>
        <taxon>Ligilactobacillus</taxon>
    </lineage>
</organism>
<dbReference type="RefSeq" id="WP_017867464.1">
    <property type="nucleotide sequence ID" value="NZ_BJYB01000017.1"/>
</dbReference>
<dbReference type="GO" id="GO:0046872">
    <property type="term" value="F:metal ion binding"/>
    <property type="evidence" value="ECO:0007669"/>
    <property type="project" value="UniProtKB-KW"/>
</dbReference>
<reference evidence="3 4" key="1">
    <citation type="journal article" date="2015" name="Genome Announc.">
        <title>Expanding the biotechnology potential of lactobacilli through comparative genomics of 213 strains and associated genera.</title>
        <authorList>
            <person name="Sun Z."/>
            <person name="Harris H.M."/>
            <person name="McCann A."/>
            <person name="Guo C."/>
            <person name="Argimon S."/>
            <person name="Zhang W."/>
            <person name="Yang X."/>
            <person name="Jeffery I.B."/>
            <person name="Cooney J.C."/>
            <person name="Kagawa T.F."/>
            <person name="Liu W."/>
            <person name="Song Y."/>
            <person name="Salvetti E."/>
            <person name="Wrobel A."/>
            <person name="Rasinkangas P."/>
            <person name="Parkhill J."/>
            <person name="Rea M.C."/>
            <person name="O'Sullivan O."/>
            <person name="Ritari J."/>
            <person name="Douillard F.P."/>
            <person name="Paul Ross R."/>
            <person name="Yang R."/>
            <person name="Briner A.E."/>
            <person name="Felis G.E."/>
            <person name="de Vos W.M."/>
            <person name="Barrangou R."/>
            <person name="Klaenhammer T.R."/>
            <person name="Caufield P.W."/>
            <person name="Cui Y."/>
            <person name="Zhang H."/>
            <person name="O'Toole P.W."/>
        </authorList>
    </citation>
    <scope>NUCLEOTIDE SEQUENCE [LARGE SCALE GENOMIC DNA]</scope>
    <source>
        <strain evidence="3 4">NBRC 103219</strain>
    </source>
</reference>
<evidence type="ECO:0000259" key="2">
    <source>
        <dbReference type="PROSITE" id="PS51819"/>
    </source>
</evidence>
<dbReference type="Gene3D" id="3.10.180.10">
    <property type="entry name" value="2,3-Dihydroxybiphenyl 1,2-Dioxygenase, domain 1"/>
    <property type="match status" value="1"/>
</dbReference>
<proteinExistence type="predicted"/>
<evidence type="ECO:0000313" key="3">
    <source>
        <dbReference type="EMBL" id="KRO00662.1"/>
    </source>
</evidence>
<name>A0A0R2LGJ0_9LACO</name>
<evidence type="ECO:0000313" key="4">
    <source>
        <dbReference type="Proteomes" id="UP000051886"/>
    </source>
</evidence>
<dbReference type="InterPro" id="IPR037478">
    <property type="entry name" value="YwkD-like_dom"/>
</dbReference>
<dbReference type="Proteomes" id="UP000051886">
    <property type="component" value="Unassembled WGS sequence"/>
</dbReference>
<accession>A0A0R2LGJ0</accession>
<evidence type="ECO:0000256" key="1">
    <source>
        <dbReference type="ARBA" id="ARBA00022723"/>
    </source>
</evidence>
<comment type="caution">
    <text evidence="3">The sequence shown here is derived from an EMBL/GenBank/DDBJ whole genome shotgun (WGS) entry which is preliminary data.</text>
</comment>
<keyword evidence="1" id="KW-0479">Metal-binding</keyword>
<dbReference type="PANTHER" id="PTHR36113">
    <property type="entry name" value="LYASE, PUTATIVE-RELATED-RELATED"/>
    <property type="match status" value="1"/>
</dbReference>
<dbReference type="AlphaFoldDB" id="A0A0R2LGJ0"/>